<dbReference type="NCBIfam" id="TIGR02432">
    <property type="entry name" value="lysidine_TilS_N"/>
    <property type="match status" value="1"/>
</dbReference>
<keyword evidence="3 8" id="KW-0436">Ligase</keyword>
<evidence type="ECO:0000256" key="6">
    <source>
        <dbReference type="ARBA" id="ARBA00022840"/>
    </source>
</evidence>
<evidence type="ECO:0000256" key="3">
    <source>
        <dbReference type="ARBA" id="ARBA00022598"/>
    </source>
</evidence>
<dbReference type="PANTHER" id="PTHR43033">
    <property type="entry name" value="TRNA(ILE)-LYSIDINE SYNTHASE-RELATED"/>
    <property type="match status" value="1"/>
</dbReference>
<evidence type="ECO:0000256" key="8">
    <source>
        <dbReference type="HAMAP-Rule" id="MF_01161"/>
    </source>
</evidence>
<dbReference type="InterPro" id="IPR012094">
    <property type="entry name" value="tRNA_Ile_lys_synt"/>
</dbReference>
<evidence type="ECO:0000256" key="4">
    <source>
        <dbReference type="ARBA" id="ARBA00022694"/>
    </source>
</evidence>
<reference evidence="10 11" key="1">
    <citation type="submission" date="2016-10" db="EMBL/GenBank/DDBJ databases">
        <authorList>
            <person name="de Groot N.N."/>
        </authorList>
    </citation>
    <scope>NUCLEOTIDE SEQUENCE [LARGE SCALE GENOMIC DNA]</scope>
    <source>
        <strain evidence="10 11">CGMCC 1.7005</strain>
    </source>
</reference>
<feature type="binding site" evidence="8">
    <location>
        <begin position="12"/>
        <end position="17"/>
    </location>
    <ligand>
        <name>ATP</name>
        <dbReference type="ChEBI" id="CHEBI:30616"/>
    </ligand>
</feature>
<dbReference type="Pfam" id="PF11734">
    <property type="entry name" value="TilS_C"/>
    <property type="match status" value="1"/>
</dbReference>
<feature type="domain" description="Rhodanese" evidence="9">
    <location>
        <begin position="2"/>
        <end position="49"/>
    </location>
</feature>
<keyword evidence="4 8" id="KW-0819">tRNA processing</keyword>
<dbReference type="SUPFAM" id="SSF56037">
    <property type="entry name" value="PheT/TilS domain"/>
    <property type="match status" value="1"/>
</dbReference>
<evidence type="ECO:0000256" key="2">
    <source>
        <dbReference type="ARBA" id="ARBA00022490"/>
    </source>
</evidence>
<dbReference type="GO" id="GO:0005737">
    <property type="term" value="C:cytoplasm"/>
    <property type="evidence" value="ECO:0007669"/>
    <property type="project" value="UniProtKB-SubCell"/>
</dbReference>
<evidence type="ECO:0000313" key="10">
    <source>
        <dbReference type="EMBL" id="SFT70216.1"/>
    </source>
</evidence>
<comment type="catalytic activity">
    <reaction evidence="7 8">
        <text>cytidine(34) in tRNA(Ile2) + L-lysine + ATP = lysidine(34) in tRNA(Ile2) + AMP + diphosphate + H(+)</text>
        <dbReference type="Rhea" id="RHEA:43744"/>
        <dbReference type="Rhea" id="RHEA-COMP:10625"/>
        <dbReference type="Rhea" id="RHEA-COMP:10670"/>
        <dbReference type="ChEBI" id="CHEBI:15378"/>
        <dbReference type="ChEBI" id="CHEBI:30616"/>
        <dbReference type="ChEBI" id="CHEBI:32551"/>
        <dbReference type="ChEBI" id="CHEBI:33019"/>
        <dbReference type="ChEBI" id="CHEBI:82748"/>
        <dbReference type="ChEBI" id="CHEBI:83665"/>
        <dbReference type="ChEBI" id="CHEBI:456215"/>
        <dbReference type="EC" id="6.3.4.19"/>
    </reaction>
</comment>
<comment type="function">
    <text evidence="8">Ligates lysine onto the cytidine present at position 34 of the AUA codon-specific tRNA(Ile) that contains the anticodon CAU, in an ATP-dependent manner. Cytidine is converted to lysidine, thus changing the amino acid specificity of the tRNA from methionine to isoleucine.</text>
</comment>
<dbReference type="OrthoDB" id="9807403at2"/>
<evidence type="ECO:0000259" key="9">
    <source>
        <dbReference type="PROSITE" id="PS50206"/>
    </source>
</evidence>
<dbReference type="Gene3D" id="3.40.50.620">
    <property type="entry name" value="HUPs"/>
    <property type="match status" value="1"/>
</dbReference>
<comment type="domain">
    <text evidence="8">The N-terminal region contains the highly conserved SGGXDS motif, predicted to be a P-loop motif involved in ATP binding.</text>
</comment>
<keyword evidence="6 8" id="KW-0067">ATP-binding</keyword>
<dbReference type="NCBIfam" id="TIGR02433">
    <property type="entry name" value="lysidine_TilS_C"/>
    <property type="match status" value="1"/>
</dbReference>
<dbReference type="PANTHER" id="PTHR43033:SF1">
    <property type="entry name" value="TRNA(ILE)-LYSIDINE SYNTHASE-RELATED"/>
    <property type="match status" value="1"/>
</dbReference>
<dbReference type="InterPro" id="IPR011063">
    <property type="entry name" value="TilS/TtcA_N"/>
</dbReference>
<dbReference type="STRING" id="477690.SAMN05216474_1913"/>
<dbReference type="GO" id="GO:0032267">
    <property type="term" value="F:tRNA(Ile)-lysidine synthase activity"/>
    <property type="evidence" value="ECO:0007669"/>
    <property type="project" value="UniProtKB-EC"/>
</dbReference>
<dbReference type="RefSeq" id="WP_090248789.1">
    <property type="nucleotide sequence ID" value="NZ_FPAS01000002.1"/>
</dbReference>
<dbReference type="SMART" id="SM00977">
    <property type="entry name" value="TilS_C"/>
    <property type="match status" value="1"/>
</dbReference>
<dbReference type="HAMAP" id="MF_01161">
    <property type="entry name" value="tRNA_Ile_lys_synt"/>
    <property type="match status" value="1"/>
</dbReference>
<protein>
    <recommendedName>
        <fullName evidence="8">tRNA(Ile)-lysidine synthase</fullName>
        <ecNumber evidence="8">6.3.4.19</ecNumber>
    </recommendedName>
    <alternativeName>
        <fullName evidence="8">tRNA(Ile)-2-lysyl-cytidine synthase</fullName>
    </alternativeName>
    <alternativeName>
        <fullName evidence="8">tRNA(Ile)-lysidine synthetase</fullName>
    </alternativeName>
</protein>
<evidence type="ECO:0000256" key="5">
    <source>
        <dbReference type="ARBA" id="ARBA00022741"/>
    </source>
</evidence>
<gene>
    <name evidence="8" type="primary">tilS</name>
    <name evidence="10" type="ORF">SAMN05216474_1913</name>
</gene>
<evidence type="ECO:0000313" key="11">
    <source>
        <dbReference type="Proteomes" id="UP000236454"/>
    </source>
</evidence>
<keyword evidence="11" id="KW-1185">Reference proteome</keyword>
<dbReference type="GO" id="GO:0005524">
    <property type="term" value="F:ATP binding"/>
    <property type="evidence" value="ECO:0007669"/>
    <property type="project" value="UniProtKB-UniRule"/>
</dbReference>
<dbReference type="AlphaFoldDB" id="A0A1I7A5L4"/>
<sequence>MNKNTKIWVACSGGVDSIVLAHLLHAQGFQVGLLHCNFHLRAEESDGDEQFVLDFGKKLNVEVRVKHFETPTLVKKRKGNTQIVARDLRYEWFHEVIKEGNNCIALGHHFDDQIETFLIQLERGGGIRGLCAMPKVQGKFIRPLLEKDRAWIITYAHQNKLTWREDSSNASTKYKRNFYRHFLVQRTSFQQGKMETAALINAFQTLQKAIQKAVEVHIETIQSQNFLTTKLWDSLPVLLQKEVLFQLDIPRNQLLSIEKLIKGNIGSTLAYKAVSFVKETKGLSLIVPTSKTYILESKLVQKDEIEFDGKHFYIDADKVKGELSIRPWKEGDRYSPLGLQGSKRVSKYLKDLKISSAQKKTARVITDNEEIIAVEFGNPANRVKISKKTNKVLRLTIREL</sequence>
<dbReference type="EMBL" id="FPAS01000002">
    <property type="protein sequence ID" value="SFT70216.1"/>
    <property type="molecule type" value="Genomic_DNA"/>
</dbReference>
<evidence type="ECO:0000256" key="7">
    <source>
        <dbReference type="ARBA" id="ARBA00048539"/>
    </source>
</evidence>
<comment type="similarity">
    <text evidence="8">Belongs to the tRNA(Ile)-lysidine synthase family.</text>
</comment>
<dbReference type="Proteomes" id="UP000236454">
    <property type="component" value="Unassembled WGS sequence"/>
</dbReference>
<organism evidence="10 11">
    <name type="scientific">Lishizhenia tianjinensis</name>
    <dbReference type="NCBI Taxonomy" id="477690"/>
    <lineage>
        <taxon>Bacteria</taxon>
        <taxon>Pseudomonadati</taxon>
        <taxon>Bacteroidota</taxon>
        <taxon>Flavobacteriia</taxon>
        <taxon>Flavobacteriales</taxon>
        <taxon>Crocinitomicaceae</taxon>
        <taxon>Lishizhenia</taxon>
    </lineage>
</organism>
<dbReference type="InterPro" id="IPR001763">
    <property type="entry name" value="Rhodanese-like_dom"/>
</dbReference>
<dbReference type="PROSITE" id="PS50206">
    <property type="entry name" value="RHODANESE_3"/>
    <property type="match status" value="1"/>
</dbReference>
<dbReference type="EC" id="6.3.4.19" evidence="8"/>
<dbReference type="InterPro" id="IPR014729">
    <property type="entry name" value="Rossmann-like_a/b/a_fold"/>
</dbReference>
<dbReference type="Pfam" id="PF01171">
    <property type="entry name" value="ATP_bind_3"/>
    <property type="match status" value="1"/>
</dbReference>
<proteinExistence type="inferred from homology"/>
<dbReference type="SUPFAM" id="SSF52402">
    <property type="entry name" value="Adenine nucleotide alpha hydrolases-like"/>
    <property type="match status" value="1"/>
</dbReference>
<accession>A0A1I7A5L4</accession>
<evidence type="ECO:0000256" key="1">
    <source>
        <dbReference type="ARBA" id="ARBA00004496"/>
    </source>
</evidence>
<dbReference type="InterPro" id="IPR012795">
    <property type="entry name" value="tRNA_Ile_lys_synt_N"/>
</dbReference>
<keyword evidence="2 8" id="KW-0963">Cytoplasm</keyword>
<comment type="subcellular location">
    <subcellularLocation>
        <location evidence="1 8">Cytoplasm</location>
    </subcellularLocation>
</comment>
<dbReference type="GO" id="GO:0006400">
    <property type="term" value="P:tRNA modification"/>
    <property type="evidence" value="ECO:0007669"/>
    <property type="project" value="UniProtKB-UniRule"/>
</dbReference>
<dbReference type="CDD" id="cd01992">
    <property type="entry name" value="TilS_N"/>
    <property type="match status" value="1"/>
</dbReference>
<name>A0A1I7A5L4_9FLAO</name>
<dbReference type="InterPro" id="IPR012796">
    <property type="entry name" value="Lysidine-tRNA-synth_C"/>
</dbReference>
<keyword evidence="5 8" id="KW-0547">Nucleotide-binding</keyword>